<sequence>MVRQQRAERTRTRLLRAAADEMDELGYCGASLNRTCESAGVTMGALTFHFPTKHRLAGAVIDAGMTGIRTAVLGALRPGLPPLGQVRLLLAAVGGLLYRDSVVRATARLTREVPSSADWTEPWLPPAQQLIDRARSEGELRPGLDPADLTLLFAYLCYGAEAQARGRTAGTDTGVAVEAVRQLVDIWDAMLCGPTGPGPSADGPCRTAVT</sequence>
<dbReference type="Pfam" id="PF00440">
    <property type="entry name" value="TetR_N"/>
    <property type="match status" value="1"/>
</dbReference>
<feature type="DNA-binding region" description="H-T-H motif" evidence="4">
    <location>
        <begin position="31"/>
        <end position="50"/>
    </location>
</feature>
<evidence type="ECO:0000256" key="4">
    <source>
        <dbReference type="PROSITE-ProRule" id="PRU00335"/>
    </source>
</evidence>
<keyword evidence="1" id="KW-0805">Transcription regulation</keyword>
<dbReference type="AlphaFoldDB" id="A0A6N9V7Y8"/>
<name>A0A6N9V7Y8_STRMI</name>
<dbReference type="Gene3D" id="1.10.357.10">
    <property type="entry name" value="Tetracycline Repressor, domain 2"/>
    <property type="match status" value="1"/>
</dbReference>
<gene>
    <name evidence="6" type="ORF">G3I39_18170</name>
</gene>
<evidence type="ECO:0000256" key="2">
    <source>
        <dbReference type="ARBA" id="ARBA00023125"/>
    </source>
</evidence>
<organism evidence="6 7">
    <name type="scientific">Streptomyces microflavus</name>
    <name type="common">Streptomyces lipmanii</name>
    <dbReference type="NCBI Taxonomy" id="1919"/>
    <lineage>
        <taxon>Bacteria</taxon>
        <taxon>Bacillati</taxon>
        <taxon>Actinomycetota</taxon>
        <taxon>Actinomycetes</taxon>
        <taxon>Kitasatosporales</taxon>
        <taxon>Streptomycetaceae</taxon>
        <taxon>Streptomyces</taxon>
    </lineage>
</organism>
<feature type="domain" description="HTH tetR-type" evidence="5">
    <location>
        <begin position="8"/>
        <end position="68"/>
    </location>
</feature>
<dbReference type="GO" id="GO:0003700">
    <property type="term" value="F:DNA-binding transcription factor activity"/>
    <property type="evidence" value="ECO:0007669"/>
    <property type="project" value="TreeGrafter"/>
</dbReference>
<dbReference type="GO" id="GO:0000976">
    <property type="term" value="F:transcription cis-regulatory region binding"/>
    <property type="evidence" value="ECO:0007669"/>
    <property type="project" value="TreeGrafter"/>
</dbReference>
<evidence type="ECO:0000256" key="3">
    <source>
        <dbReference type="ARBA" id="ARBA00023163"/>
    </source>
</evidence>
<evidence type="ECO:0000313" key="6">
    <source>
        <dbReference type="EMBL" id="NEB68964.1"/>
    </source>
</evidence>
<dbReference type="Proteomes" id="UP000471648">
    <property type="component" value="Unassembled WGS sequence"/>
</dbReference>
<evidence type="ECO:0000256" key="1">
    <source>
        <dbReference type="ARBA" id="ARBA00023015"/>
    </source>
</evidence>
<dbReference type="SUPFAM" id="SSF46689">
    <property type="entry name" value="Homeodomain-like"/>
    <property type="match status" value="1"/>
</dbReference>
<dbReference type="RefSeq" id="WP_164357618.1">
    <property type="nucleotide sequence ID" value="NZ_JAAGME010000798.1"/>
</dbReference>
<protein>
    <submittedName>
        <fullName evidence="6">TetR/AcrR family transcriptional regulator</fullName>
    </submittedName>
</protein>
<dbReference type="InterPro" id="IPR050109">
    <property type="entry name" value="HTH-type_TetR-like_transc_reg"/>
</dbReference>
<dbReference type="SUPFAM" id="SSF48498">
    <property type="entry name" value="Tetracyclin repressor-like, C-terminal domain"/>
    <property type="match status" value="1"/>
</dbReference>
<evidence type="ECO:0000313" key="7">
    <source>
        <dbReference type="Proteomes" id="UP000471648"/>
    </source>
</evidence>
<dbReference type="InterPro" id="IPR009057">
    <property type="entry name" value="Homeodomain-like_sf"/>
</dbReference>
<dbReference type="PROSITE" id="PS50977">
    <property type="entry name" value="HTH_TETR_2"/>
    <property type="match status" value="1"/>
</dbReference>
<reference evidence="6 7" key="1">
    <citation type="submission" date="2020-01" db="EMBL/GenBank/DDBJ databases">
        <title>Insect and environment-associated Actinomycetes.</title>
        <authorList>
            <person name="Currrie C."/>
            <person name="Chevrette M."/>
            <person name="Carlson C."/>
            <person name="Stubbendieck R."/>
            <person name="Wendt-Pienkowski E."/>
        </authorList>
    </citation>
    <scope>NUCLEOTIDE SEQUENCE [LARGE SCALE GENOMIC DNA]</scope>
    <source>
        <strain evidence="6 7">SID14438</strain>
    </source>
</reference>
<evidence type="ECO:0000259" key="5">
    <source>
        <dbReference type="PROSITE" id="PS50977"/>
    </source>
</evidence>
<keyword evidence="3" id="KW-0804">Transcription</keyword>
<dbReference type="PANTHER" id="PTHR30055:SF234">
    <property type="entry name" value="HTH-TYPE TRANSCRIPTIONAL REGULATOR BETI"/>
    <property type="match status" value="1"/>
</dbReference>
<keyword evidence="2 4" id="KW-0238">DNA-binding</keyword>
<accession>A0A6N9V7Y8</accession>
<proteinExistence type="predicted"/>
<comment type="caution">
    <text evidence="6">The sequence shown here is derived from an EMBL/GenBank/DDBJ whole genome shotgun (WGS) entry which is preliminary data.</text>
</comment>
<dbReference type="InterPro" id="IPR001647">
    <property type="entry name" value="HTH_TetR"/>
</dbReference>
<dbReference type="InterPro" id="IPR036271">
    <property type="entry name" value="Tet_transcr_reg_TetR-rel_C_sf"/>
</dbReference>
<dbReference type="EMBL" id="JAAGME010000798">
    <property type="protein sequence ID" value="NEB68964.1"/>
    <property type="molecule type" value="Genomic_DNA"/>
</dbReference>
<dbReference type="PANTHER" id="PTHR30055">
    <property type="entry name" value="HTH-TYPE TRANSCRIPTIONAL REGULATOR RUTR"/>
    <property type="match status" value="1"/>
</dbReference>